<dbReference type="RefSeq" id="WP_157113886.1">
    <property type="nucleotide sequence ID" value="NZ_JAAXOS010000010.1"/>
</dbReference>
<dbReference type="AlphaFoldDB" id="A0A7X6R4X4"/>
<evidence type="ECO:0000313" key="2">
    <source>
        <dbReference type="Proteomes" id="UP000540698"/>
    </source>
</evidence>
<keyword evidence="2" id="KW-1185">Reference proteome</keyword>
<protein>
    <submittedName>
        <fullName evidence="1">Uncharacterized protein</fullName>
    </submittedName>
</protein>
<name>A0A7X6R4X4_9NOCA</name>
<proteinExistence type="predicted"/>
<reference evidence="1 2" key="1">
    <citation type="submission" date="2020-04" db="EMBL/GenBank/DDBJ databases">
        <title>MicrobeNet Type strains.</title>
        <authorList>
            <person name="Nicholson A.C."/>
        </authorList>
    </citation>
    <scope>NUCLEOTIDE SEQUENCE [LARGE SCALE GENOMIC DNA]</scope>
    <source>
        <strain evidence="1 2">DSM 44956</strain>
    </source>
</reference>
<organism evidence="1 2">
    <name type="scientific">Nocardia gamkensis</name>
    <dbReference type="NCBI Taxonomy" id="352869"/>
    <lineage>
        <taxon>Bacteria</taxon>
        <taxon>Bacillati</taxon>
        <taxon>Actinomycetota</taxon>
        <taxon>Actinomycetes</taxon>
        <taxon>Mycobacteriales</taxon>
        <taxon>Nocardiaceae</taxon>
        <taxon>Nocardia</taxon>
    </lineage>
</organism>
<dbReference type="Proteomes" id="UP000540698">
    <property type="component" value="Unassembled WGS sequence"/>
</dbReference>
<dbReference type="EMBL" id="JAAXOS010000010">
    <property type="protein sequence ID" value="NKY28868.1"/>
    <property type="molecule type" value="Genomic_DNA"/>
</dbReference>
<sequence length="94" mass="9837">MNLRLLGSGSDHGACPAVYASDTGVLVVQGDATDRTGTVLVPHQLLDWLEPGMRLRVEASGTCGSVLVAGEPVTDPELLAQLTLECHETAVVVR</sequence>
<gene>
    <name evidence="1" type="ORF">HGB38_21995</name>
</gene>
<comment type="caution">
    <text evidence="1">The sequence shown here is derived from an EMBL/GenBank/DDBJ whole genome shotgun (WGS) entry which is preliminary data.</text>
</comment>
<accession>A0A7X6R4X4</accession>
<evidence type="ECO:0000313" key="1">
    <source>
        <dbReference type="EMBL" id="NKY28868.1"/>
    </source>
</evidence>